<dbReference type="AlphaFoldDB" id="A0A2Z4Y209"/>
<reference evidence="1 2" key="1">
    <citation type="submission" date="2018-05" db="EMBL/GenBank/DDBJ databases">
        <title>A metagenomic window into the 2 km-deep terrestrial subsurface aquifer revealed taxonomically and functionally diverse microbial community comprising novel uncultured bacterial lineages.</title>
        <authorList>
            <person name="Kadnikov V.V."/>
            <person name="Mardanov A.V."/>
            <person name="Beletsky A.V."/>
            <person name="Banks D."/>
            <person name="Pimenov N.V."/>
            <person name="Frank Y.A."/>
            <person name="Karnachuk O.V."/>
            <person name="Ravin N.V."/>
        </authorList>
    </citation>
    <scope>NUCLEOTIDE SEQUENCE [LARGE SCALE GENOMIC DNA]</scope>
    <source>
        <strain evidence="1">BY</strain>
    </source>
</reference>
<dbReference type="Proteomes" id="UP000262583">
    <property type="component" value="Chromosome"/>
</dbReference>
<protein>
    <submittedName>
        <fullName evidence="1">Uncharacterized protein</fullName>
    </submittedName>
</protein>
<gene>
    <name evidence="1" type="ORF">BRCON_0460</name>
</gene>
<name>A0A2Z4Y209_SUMC1</name>
<evidence type="ECO:0000313" key="1">
    <source>
        <dbReference type="EMBL" id="AXA35237.1"/>
    </source>
</evidence>
<dbReference type="KEGG" id="schv:BRCON_0460"/>
<accession>A0A2Z4Y209</accession>
<evidence type="ECO:0000313" key="2">
    <source>
        <dbReference type="Proteomes" id="UP000262583"/>
    </source>
</evidence>
<sequence>MDGIVAKQELFAKGVATDPRGVCEQAVGYSNSKASSPLS</sequence>
<dbReference type="EMBL" id="CP030759">
    <property type="protein sequence ID" value="AXA35237.1"/>
    <property type="molecule type" value="Genomic_DNA"/>
</dbReference>
<proteinExistence type="predicted"/>
<organism evidence="1 2">
    <name type="scientific">Sumerlaea chitinivorans</name>
    <dbReference type="NCBI Taxonomy" id="2250252"/>
    <lineage>
        <taxon>Bacteria</taxon>
        <taxon>Candidatus Sumerlaeota</taxon>
        <taxon>Candidatus Sumerlaeia</taxon>
        <taxon>Candidatus Sumerlaeales</taxon>
        <taxon>Candidatus Sumerlaeaceae</taxon>
        <taxon>Candidatus Sumerlaea</taxon>
    </lineage>
</organism>